<name>A0ABN0ZPW2_9ACTN</name>
<feature type="transmembrane region" description="Helical" evidence="1">
    <location>
        <begin position="36"/>
        <end position="60"/>
    </location>
</feature>
<evidence type="ECO:0008006" key="4">
    <source>
        <dbReference type="Google" id="ProtNLM"/>
    </source>
</evidence>
<keyword evidence="1" id="KW-0472">Membrane</keyword>
<keyword evidence="3" id="KW-1185">Reference proteome</keyword>
<dbReference type="Gene3D" id="3.40.50.300">
    <property type="entry name" value="P-loop containing nucleotide triphosphate hydrolases"/>
    <property type="match status" value="1"/>
</dbReference>
<accession>A0ABN0ZPW2</accession>
<proteinExistence type="predicted"/>
<dbReference type="SUPFAM" id="SSF52540">
    <property type="entry name" value="P-loop containing nucleoside triphosphate hydrolases"/>
    <property type="match status" value="1"/>
</dbReference>
<organism evidence="2 3">
    <name type="scientific">Streptomyces olivaceiscleroticus</name>
    <dbReference type="NCBI Taxonomy" id="68245"/>
    <lineage>
        <taxon>Bacteria</taxon>
        <taxon>Bacillati</taxon>
        <taxon>Actinomycetota</taxon>
        <taxon>Actinomycetes</taxon>
        <taxon>Kitasatosporales</taxon>
        <taxon>Streptomycetaceae</taxon>
        <taxon>Streptomyces</taxon>
    </lineage>
</organism>
<dbReference type="Proteomes" id="UP001500909">
    <property type="component" value="Unassembled WGS sequence"/>
</dbReference>
<protein>
    <recommendedName>
        <fullName evidence="4">ATP-binding protein</fullName>
    </recommendedName>
</protein>
<sequence length="619" mass="66878">MTFLIAWLLWSLLYNNYLGGYWLWPLAVLTPDSWRGTYAFVVAAYAWYGLVILALVTFFGRIGHWGELLRRIWAGLRGAGASTGIAPRTPPPLLPDTDPALFPDLRADAPDVADRLAAELRAGRMNDVDHARITHAWRAGRGRADIAADVRAHGAAACPHGSKARDLPARTAPHDLLLRQVRLGTGVDGERTPHDYRGAGIALDPGVLGTSALVVGPSGSGKSRNVVRPVVESMCLQALAGQATIIAVTSGPPVLPDDAFDVIVRVGDPSSTHGLDLYAETEDPDEAGAILAEALVGDLTETLPGGDSRRAATALSQLIGPYRAIHARFPDVPELRDLLDGTDALAELRSALQAKGLTAQLRELDAYQRQVGSAQDVSGLLASRIALLDRPDFAGFFTAASEAGTPDRRMYSLRILDRPVRVRIDLPERAHAEAARILARLVLAQFTECATARRDRNVFAALVLDDAAQTVSPQILRGLQRLPASNSGVLLTLRTLDDVPERLRTALLGVVGCRIACAGVTAWDAKPFSEVWGTEWVETRTVTDRQLVADEPMTKVVHGLRRLVTGRHVTAQSVTVRREQRQRWSASDLANELPARHAVVSVTTVTGERTPPILTKLGR</sequence>
<reference evidence="2 3" key="1">
    <citation type="journal article" date="2019" name="Int. J. Syst. Evol. Microbiol.">
        <title>The Global Catalogue of Microorganisms (GCM) 10K type strain sequencing project: providing services to taxonomists for standard genome sequencing and annotation.</title>
        <authorList>
            <consortium name="The Broad Institute Genomics Platform"/>
            <consortium name="The Broad Institute Genome Sequencing Center for Infectious Disease"/>
            <person name="Wu L."/>
            <person name="Ma J."/>
        </authorList>
    </citation>
    <scope>NUCLEOTIDE SEQUENCE [LARGE SCALE GENOMIC DNA]</scope>
    <source>
        <strain evidence="2 3">JCM 4805</strain>
    </source>
</reference>
<comment type="caution">
    <text evidence="2">The sequence shown here is derived from an EMBL/GenBank/DDBJ whole genome shotgun (WGS) entry which is preliminary data.</text>
</comment>
<keyword evidence="1" id="KW-1133">Transmembrane helix</keyword>
<evidence type="ECO:0000256" key="1">
    <source>
        <dbReference type="SAM" id="Phobius"/>
    </source>
</evidence>
<keyword evidence="1" id="KW-0812">Transmembrane</keyword>
<dbReference type="EMBL" id="BAAABY010000011">
    <property type="protein sequence ID" value="GAA0454274.1"/>
    <property type="molecule type" value="Genomic_DNA"/>
</dbReference>
<evidence type="ECO:0000313" key="3">
    <source>
        <dbReference type="Proteomes" id="UP001500909"/>
    </source>
</evidence>
<gene>
    <name evidence="2" type="ORF">GCM10010361_17920</name>
</gene>
<dbReference type="InterPro" id="IPR027417">
    <property type="entry name" value="P-loop_NTPase"/>
</dbReference>
<evidence type="ECO:0000313" key="2">
    <source>
        <dbReference type="EMBL" id="GAA0454274.1"/>
    </source>
</evidence>